<evidence type="ECO:0000313" key="1">
    <source>
        <dbReference type="EMBL" id="JAE23490.1"/>
    </source>
</evidence>
<protein>
    <submittedName>
        <fullName evidence="1">Uncharacterized protein</fullName>
    </submittedName>
</protein>
<dbReference type="AlphaFoldDB" id="A0A0A9GEH8"/>
<accession>A0A0A9GEH8</accession>
<name>A0A0A9GEH8_ARUDO</name>
<organism evidence="1">
    <name type="scientific">Arundo donax</name>
    <name type="common">Giant reed</name>
    <name type="synonym">Donax arundinaceus</name>
    <dbReference type="NCBI Taxonomy" id="35708"/>
    <lineage>
        <taxon>Eukaryota</taxon>
        <taxon>Viridiplantae</taxon>
        <taxon>Streptophyta</taxon>
        <taxon>Embryophyta</taxon>
        <taxon>Tracheophyta</taxon>
        <taxon>Spermatophyta</taxon>
        <taxon>Magnoliopsida</taxon>
        <taxon>Liliopsida</taxon>
        <taxon>Poales</taxon>
        <taxon>Poaceae</taxon>
        <taxon>PACMAD clade</taxon>
        <taxon>Arundinoideae</taxon>
        <taxon>Arundineae</taxon>
        <taxon>Arundo</taxon>
    </lineage>
</organism>
<sequence>MSLCYLSRALLHGFSYSKPLFFFPLPFAPFLL</sequence>
<proteinExistence type="predicted"/>
<reference evidence="1" key="1">
    <citation type="submission" date="2014-09" db="EMBL/GenBank/DDBJ databases">
        <authorList>
            <person name="Magalhaes I.L.F."/>
            <person name="Oliveira U."/>
            <person name="Santos F.R."/>
            <person name="Vidigal T.H.D.A."/>
            <person name="Brescovit A.D."/>
            <person name="Santos A.J."/>
        </authorList>
    </citation>
    <scope>NUCLEOTIDE SEQUENCE</scope>
    <source>
        <tissue evidence="1">Shoot tissue taken approximately 20 cm above the soil surface</tissue>
    </source>
</reference>
<dbReference type="EMBL" id="GBRH01174406">
    <property type="protein sequence ID" value="JAE23490.1"/>
    <property type="molecule type" value="Transcribed_RNA"/>
</dbReference>
<reference evidence="1" key="2">
    <citation type="journal article" date="2015" name="Data Brief">
        <title>Shoot transcriptome of the giant reed, Arundo donax.</title>
        <authorList>
            <person name="Barrero R.A."/>
            <person name="Guerrero F.D."/>
            <person name="Moolhuijzen P."/>
            <person name="Goolsby J.A."/>
            <person name="Tidwell J."/>
            <person name="Bellgard S.E."/>
            <person name="Bellgard M.I."/>
        </authorList>
    </citation>
    <scope>NUCLEOTIDE SEQUENCE</scope>
    <source>
        <tissue evidence="1">Shoot tissue taken approximately 20 cm above the soil surface</tissue>
    </source>
</reference>